<dbReference type="SUPFAM" id="SSF52058">
    <property type="entry name" value="L domain-like"/>
    <property type="match status" value="2"/>
</dbReference>
<reference evidence="3" key="1">
    <citation type="submission" date="2011-07" db="EMBL/GenBank/DDBJ databases">
        <authorList>
            <consortium name="Caenorhabditis brenneri Sequencing and Analysis Consortium"/>
            <person name="Wilson R.K."/>
        </authorList>
    </citation>
    <scope>NUCLEOTIDE SEQUENCE [LARGE SCALE GENOMIC DNA]</scope>
    <source>
        <strain evidence="3">PB2801</strain>
    </source>
</reference>
<accession>G0MWG2</accession>
<dbReference type="InParanoid" id="G0MWG2"/>
<feature type="transmembrane region" description="Helical" evidence="1">
    <location>
        <begin position="304"/>
        <end position="322"/>
    </location>
</feature>
<dbReference type="HOGENOM" id="CLU_519947_0_0_1"/>
<dbReference type="OrthoDB" id="10680262at2759"/>
<feature type="transmembrane region" description="Helical" evidence="1">
    <location>
        <begin position="192"/>
        <end position="213"/>
    </location>
</feature>
<dbReference type="PANTHER" id="PTHR21662:SF28">
    <property type="entry name" value="PROTEIN IRLD-34"/>
    <property type="match status" value="1"/>
</dbReference>
<evidence type="ECO:0000313" key="2">
    <source>
        <dbReference type="EMBL" id="EGT45965.1"/>
    </source>
</evidence>
<gene>
    <name evidence="2" type="ORF">CAEBREN_01054</name>
</gene>
<keyword evidence="3" id="KW-1185">Reference proteome</keyword>
<keyword evidence="1" id="KW-1133">Transmembrane helix</keyword>
<feature type="transmembrane region" description="Helical" evidence="1">
    <location>
        <begin position="366"/>
        <end position="385"/>
    </location>
</feature>
<name>G0MWG2_CAEBE</name>
<feature type="transmembrane region" description="Helical" evidence="1">
    <location>
        <begin position="225"/>
        <end position="244"/>
    </location>
</feature>
<dbReference type="InterPro" id="IPR053079">
    <property type="entry name" value="SPS2_domain"/>
</dbReference>
<evidence type="ECO:0000256" key="1">
    <source>
        <dbReference type="SAM" id="Phobius"/>
    </source>
</evidence>
<dbReference type="AlphaFoldDB" id="G0MWG2"/>
<keyword evidence="1" id="KW-0812">Transmembrane</keyword>
<feature type="transmembrane region" description="Helical" evidence="1">
    <location>
        <begin position="405"/>
        <end position="424"/>
    </location>
</feature>
<keyword evidence="1" id="KW-0472">Membrane</keyword>
<sequence>MQNCLRIENNPNLRKLGMPNLVNFTLDSIPTDWQFYATYITENPKLCIQEKQVRKWLSSERVRVPPMIYCGIKVIEKTSNFIKYSIQNSTKVYCSVFDTKYPFHGLMPFGCQIMDIGIWMKDNYNKTEVDHLAIAIQSIEVIYGSIAFRNTTVISLRFKSLEMIHNMHFDDPGIFSHIPIFNDVWPEDWRTLEMVLCIVFNIVINTSIATYFLKVWKGATKYQMLIIVYYFSLLTETLISALNVQSLDNKQQVWKFGFMFLTTNNDKYFQWLMKTSHKISISLLIACSIYPSSVLSLEERPRIGIIACILGFLVFFIFGMYSPIEFEWAFVFIIAISLCVLHLILQCDKHFSNLSDLKSYQTKLTIVLSTHALVSFVFTSFPYTALDAIFSAEVARARHIRMYKALSQLVMRFFICLFLFIGYVSSLKCYQYNMYSSKLELVKNMFCFALISQSENINRYYGSDESPAFFGWDEKKNQECQIKHFKYSNGTRSGDIFLCACFEDYCNLPISFRRFEANGYKLTV</sequence>
<proteinExistence type="predicted"/>
<dbReference type="EMBL" id="GL379816">
    <property type="protein sequence ID" value="EGT45965.1"/>
    <property type="molecule type" value="Genomic_DNA"/>
</dbReference>
<protein>
    <submittedName>
        <fullName evidence="2">Uncharacterized protein</fullName>
    </submittedName>
</protein>
<evidence type="ECO:0000313" key="3">
    <source>
        <dbReference type="Proteomes" id="UP000008068"/>
    </source>
</evidence>
<dbReference type="PANTHER" id="PTHR21662">
    <property type="entry name" value="RECEPTOR PROTEIN-TYROSINE KINASE"/>
    <property type="match status" value="1"/>
</dbReference>
<feature type="transmembrane region" description="Helical" evidence="1">
    <location>
        <begin position="279"/>
        <end position="297"/>
    </location>
</feature>
<dbReference type="Proteomes" id="UP000008068">
    <property type="component" value="Unassembled WGS sequence"/>
</dbReference>
<organism evidence="3">
    <name type="scientific">Caenorhabditis brenneri</name>
    <name type="common">Nematode worm</name>
    <dbReference type="NCBI Taxonomy" id="135651"/>
    <lineage>
        <taxon>Eukaryota</taxon>
        <taxon>Metazoa</taxon>
        <taxon>Ecdysozoa</taxon>
        <taxon>Nematoda</taxon>
        <taxon>Chromadorea</taxon>
        <taxon>Rhabditida</taxon>
        <taxon>Rhabditina</taxon>
        <taxon>Rhabditomorpha</taxon>
        <taxon>Rhabditoidea</taxon>
        <taxon>Rhabditidae</taxon>
        <taxon>Peloderinae</taxon>
        <taxon>Caenorhabditis</taxon>
    </lineage>
</organism>
<feature type="transmembrane region" description="Helical" evidence="1">
    <location>
        <begin position="328"/>
        <end position="345"/>
    </location>
</feature>